<dbReference type="GO" id="GO:0016607">
    <property type="term" value="C:nuclear speck"/>
    <property type="evidence" value="ECO:0007669"/>
    <property type="project" value="TreeGrafter"/>
</dbReference>
<dbReference type="PANTHER" id="PTHR10528:SF18">
    <property type="entry name" value="AF4_FMR2 FAMILY MEMBER 2"/>
    <property type="match status" value="1"/>
</dbReference>
<sequence length="136" mass="14956">MVALPNDSSCVEEILREMTHSWPPPLTAIHTPGKAEQTKFSIPSKDSQHLTSGYNVQKWSDPAGKVATKSVPQKSMLEDDLKLSSDEDDSEQTKESSYSRSTDNVDYPTSELYGHKASFSTIGKEDSMSAVLGRDC</sequence>
<dbReference type="GO" id="GO:0002151">
    <property type="term" value="F:G-quadruplex RNA binding"/>
    <property type="evidence" value="ECO:0007669"/>
    <property type="project" value="TreeGrafter"/>
</dbReference>
<evidence type="ECO:0000313" key="3">
    <source>
        <dbReference type="Proteomes" id="UP000269221"/>
    </source>
</evidence>
<dbReference type="AlphaFoldDB" id="A0A3M0JBN6"/>
<evidence type="ECO:0008006" key="4">
    <source>
        <dbReference type="Google" id="ProtNLM"/>
    </source>
</evidence>
<feature type="region of interest" description="Disordered" evidence="1">
    <location>
        <begin position="64"/>
        <end position="136"/>
    </location>
</feature>
<feature type="region of interest" description="Disordered" evidence="1">
    <location>
        <begin position="22"/>
        <end position="49"/>
    </location>
</feature>
<dbReference type="Proteomes" id="UP000269221">
    <property type="component" value="Unassembled WGS sequence"/>
</dbReference>
<organism evidence="2 3">
    <name type="scientific">Hirundo rustica rustica</name>
    <dbReference type="NCBI Taxonomy" id="333673"/>
    <lineage>
        <taxon>Eukaryota</taxon>
        <taxon>Metazoa</taxon>
        <taxon>Chordata</taxon>
        <taxon>Craniata</taxon>
        <taxon>Vertebrata</taxon>
        <taxon>Euteleostomi</taxon>
        <taxon>Archelosauria</taxon>
        <taxon>Archosauria</taxon>
        <taxon>Dinosauria</taxon>
        <taxon>Saurischia</taxon>
        <taxon>Theropoda</taxon>
        <taxon>Coelurosauria</taxon>
        <taxon>Aves</taxon>
        <taxon>Neognathae</taxon>
        <taxon>Neoaves</taxon>
        <taxon>Telluraves</taxon>
        <taxon>Australaves</taxon>
        <taxon>Passeriformes</taxon>
        <taxon>Sylvioidea</taxon>
        <taxon>Hirundinidae</taxon>
        <taxon>Hirundo</taxon>
    </lineage>
</organism>
<feature type="compositionally biased region" description="Basic and acidic residues" evidence="1">
    <location>
        <begin position="76"/>
        <end position="85"/>
    </location>
</feature>
<reference evidence="2 3" key="1">
    <citation type="submission" date="2018-07" db="EMBL/GenBank/DDBJ databases">
        <title>A high quality draft genome assembly of the barn swallow (H. rustica rustica).</title>
        <authorList>
            <person name="Formenti G."/>
            <person name="Chiara M."/>
            <person name="Poveda L."/>
            <person name="Francoijs K.-J."/>
            <person name="Bonisoli-Alquati A."/>
            <person name="Canova L."/>
            <person name="Gianfranceschi L."/>
            <person name="Horner D.S."/>
            <person name="Saino N."/>
        </authorList>
    </citation>
    <scope>NUCLEOTIDE SEQUENCE [LARGE SCALE GENOMIC DNA]</scope>
    <source>
        <strain evidence="2">Chelidonia</strain>
        <tissue evidence="2">Blood</tissue>
    </source>
</reference>
<keyword evidence="3" id="KW-1185">Reference proteome</keyword>
<dbReference type="Pfam" id="PF05110">
    <property type="entry name" value="AF-4"/>
    <property type="match status" value="1"/>
</dbReference>
<proteinExistence type="predicted"/>
<dbReference type="OrthoDB" id="6382204at2759"/>
<dbReference type="GO" id="GO:0043484">
    <property type="term" value="P:regulation of RNA splicing"/>
    <property type="evidence" value="ECO:0007669"/>
    <property type="project" value="TreeGrafter"/>
</dbReference>
<evidence type="ECO:0000256" key="1">
    <source>
        <dbReference type="SAM" id="MobiDB-lite"/>
    </source>
</evidence>
<dbReference type="InterPro" id="IPR007797">
    <property type="entry name" value="AF4/FMR2"/>
</dbReference>
<comment type="caution">
    <text evidence="2">The sequence shown here is derived from an EMBL/GenBank/DDBJ whole genome shotgun (WGS) entry which is preliminary data.</text>
</comment>
<dbReference type="STRING" id="333673.A0A3M0JBN6"/>
<accession>A0A3M0JBN6</accession>
<feature type="compositionally biased region" description="Polar residues" evidence="1">
    <location>
        <begin position="95"/>
        <end position="104"/>
    </location>
</feature>
<evidence type="ECO:0000313" key="2">
    <source>
        <dbReference type="EMBL" id="RMB98365.1"/>
    </source>
</evidence>
<gene>
    <name evidence="2" type="ORF">DUI87_25271</name>
</gene>
<feature type="compositionally biased region" description="Polar residues" evidence="1">
    <location>
        <begin position="38"/>
        <end position="49"/>
    </location>
</feature>
<dbReference type="PANTHER" id="PTHR10528">
    <property type="entry name" value="AF4/FMR2 FAMILY MEMBER"/>
    <property type="match status" value="1"/>
</dbReference>
<dbReference type="EMBL" id="QRBI01000153">
    <property type="protein sequence ID" value="RMB98365.1"/>
    <property type="molecule type" value="Genomic_DNA"/>
</dbReference>
<protein>
    <recommendedName>
        <fullName evidence="4">AF4/FMR2 C-terminal homology domain-containing protein</fullName>
    </recommendedName>
</protein>
<name>A0A3M0JBN6_HIRRU</name>